<name>A0A1B2EBB4_9HYPH</name>
<dbReference type="SUPFAM" id="SSF46689">
    <property type="entry name" value="Homeodomain-like"/>
    <property type="match status" value="1"/>
</dbReference>
<proteinExistence type="predicted"/>
<dbReference type="InterPro" id="IPR001347">
    <property type="entry name" value="SIS_dom"/>
</dbReference>
<dbReference type="InterPro" id="IPR036388">
    <property type="entry name" value="WH-like_DNA-bd_sf"/>
</dbReference>
<evidence type="ECO:0000256" key="1">
    <source>
        <dbReference type="ARBA" id="ARBA00023015"/>
    </source>
</evidence>
<dbReference type="KEGG" id="moc:BB934_02680"/>
<keyword evidence="2" id="KW-0238">DNA-binding</keyword>
<protein>
    <submittedName>
        <fullName evidence="7">Transcriptional regulator</fullName>
    </submittedName>
</protein>
<evidence type="ECO:0000259" key="5">
    <source>
        <dbReference type="PROSITE" id="PS51071"/>
    </source>
</evidence>
<organism evidence="7">
    <name type="scientific">Microvirga ossetica</name>
    <dbReference type="NCBI Taxonomy" id="1882682"/>
    <lineage>
        <taxon>Bacteria</taxon>
        <taxon>Pseudomonadati</taxon>
        <taxon>Pseudomonadota</taxon>
        <taxon>Alphaproteobacteria</taxon>
        <taxon>Hyphomicrobiales</taxon>
        <taxon>Methylobacteriaceae</taxon>
        <taxon>Microvirga</taxon>
    </lineage>
</organism>
<sequence>MPGKDNRQTDPTPKNYEGIVNLIAQEYPNLSQGFQQIARFFTQNPNVIALESINAIAAQCGTHPSSLVRFAQNFGYSGFKELQAVFQTRLATAAPGFRERLSALESELSRNEERGNLGYLRQLVVRDIAALQDLLEGVAEEELAATAQLLAKAETIYIAGQLRSEPIASFLRYVLTMLRRRVVLLDPAGGLAQEMAATISERDVLVAIAFRHYAKEVVAISDVAVGSGAPIIAITDSQLSPLAKDARVLFTVPEDEYTFSRSLAAPMCLVQCIAVATAALLQPSRDEAPRIPTVTGIARDRSTEPKRRGKAPAKP</sequence>
<accession>A0A1B2EBB4</accession>
<dbReference type="Gene3D" id="3.40.50.10490">
    <property type="entry name" value="Glucose-6-phosphate isomerase like protein, domain 1"/>
    <property type="match status" value="1"/>
</dbReference>
<dbReference type="AlphaFoldDB" id="A0A1B2EBB4"/>
<dbReference type="SUPFAM" id="SSF53697">
    <property type="entry name" value="SIS domain"/>
    <property type="match status" value="1"/>
</dbReference>
<dbReference type="OrthoDB" id="9814005at2"/>
<dbReference type="PROSITE" id="PS51071">
    <property type="entry name" value="HTH_RPIR"/>
    <property type="match status" value="1"/>
</dbReference>
<feature type="domain" description="SIS" evidence="6">
    <location>
        <begin position="146"/>
        <end position="283"/>
    </location>
</feature>
<evidence type="ECO:0000256" key="4">
    <source>
        <dbReference type="SAM" id="MobiDB-lite"/>
    </source>
</evidence>
<evidence type="ECO:0000259" key="6">
    <source>
        <dbReference type="PROSITE" id="PS51464"/>
    </source>
</evidence>
<dbReference type="Pfam" id="PF01380">
    <property type="entry name" value="SIS"/>
    <property type="match status" value="1"/>
</dbReference>
<dbReference type="PROSITE" id="PS51464">
    <property type="entry name" value="SIS"/>
    <property type="match status" value="1"/>
</dbReference>
<evidence type="ECO:0000256" key="3">
    <source>
        <dbReference type="ARBA" id="ARBA00023163"/>
    </source>
</evidence>
<keyword evidence="1" id="KW-0805">Transcription regulation</keyword>
<dbReference type="InterPro" id="IPR035472">
    <property type="entry name" value="RpiR-like_SIS"/>
</dbReference>
<reference evidence="7" key="1">
    <citation type="submission" date="2016-07" db="EMBL/GenBank/DDBJ databases">
        <title>Microvirga ossetica sp. nov. a new species of rhizobia isolated from root nodules of the legume species Vicia alpestris Steven originated from North Ossetia region in the Caucasus.</title>
        <authorList>
            <person name="Safronova V.I."/>
            <person name="Kuznetsova I.G."/>
            <person name="Sazanova A.L."/>
            <person name="Belimov A."/>
            <person name="Andronov E."/>
            <person name="Osledkin Y.S."/>
            <person name="Onishchuk O.P."/>
            <person name="Kurchak O.N."/>
            <person name="Shaposhnikov A.I."/>
            <person name="Willems A."/>
            <person name="Tikhonovich I.A."/>
        </authorList>
    </citation>
    <scope>NUCLEOTIDE SEQUENCE [LARGE SCALE GENOMIC DNA]</scope>
    <source>
        <strain evidence="7">V5/3M</strain>
    </source>
</reference>
<dbReference type="InterPro" id="IPR009057">
    <property type="entry name" value="Homeodomain-like_sf"/>
</dbReference>
<dbReference type="InterPro" id="IPR046348">
    <property type="entry name" value="SIS_dom_sf"/>
</dbReference>
<dbReference type="PANTHER" id="PTHR30514:SF20">
    <property type="entry name" value="TRANSCRIPTIONAL REGULATOR"/>
    <property type="match status" value="1"/>
</dbReference>
<dbReference type="InterPro" id="IPR000281">
    <property type="entry name" value="HTH_RpiR"/>
</dbReference>
<dbReference type="EMBL" id="CP016616">
    <property type="protein sequence ID" value="ANY77258.1"/>
    <property type="molecule type" value="Genomic_DNA"/>
</dbReference>
<keyword evidence="3" id="KW-0804">Transcription</keyword>
<dbReference type="GO" id="GO:0003677">
    <property type="term" value="F:DNA binding"/>
    <property type="evidence" value="ECO:0007669"/>
    <property type="project" value="UniProtKB-KW"/>
</dbReference>
<dbReference type="Gene3D" id="1.10.10.10">
    <property type="entry name" value="Winged helix-like DNA-binding domain superfamily/Winged helix DNA-binding domain"/>
    <property type="match status" value="1"/>
</dbReference>
<dbReference type="PANTHER" id="PTHR30514">
    <property type="entry name" value="GLUCOKINASE"/>
    <property type="match status" value="1"/>
</dbReference>
<dbReference type="GO" id="GO:1901135">
    <property type="term" value="P:carbohydrate derivative metabolic process"/>
    <property type="evidence" value="ECO:0007669"/>
    <property type="project" value="InterPro"/>
</dbReference>
<dbReference type="Pfam" id="PF01418">
    <property type="entry name" value="HTH_6"/>
    <property type="match status" value="1"/>
</dbReference>
<dbReference type="CDD" id="cd05013">
    <property type="entry name" value="SIS_RpiR"/>
    <property type="match status" value="1"/>
</dbReference>
<feature type="domain" description="HTH rpiR-type" evidence="5">
    <location>
        <begin position="17"/>
        <end position="93"/>
    </location>
</feature>
<evidence type="ECO:0000313" key="7">
    <source>
        <dbReference type="EMBL" id="ANY77258.1"/>
    </source>
</evidence>
<gene>
    <name evidence="7" type="ORF">BB934_02680</name>
</gene>
<evidence type="ECO:0000256" key="2">
    <source>
        <dbReference type="ARBA" id="ARBA00023125"/>
    </source>
</evidence>
<dbReference type="GO" id="GO:0097367">
    <property type="term" value="F:carbohydrate derivative binding"/>
    <property type="evidence" value="ECO:0007669"/>
    <property type="project" value="InterPro"/>
</dbReference>
<feature type="region of interest" description="Disordered" evidence="4">
    <location>
        <begin position="291"/>
        <end position="315"/>
    </location>
</feature>
<dbReference type="InterPro" id="IPR047640">
    <property type="entry name" value="RpiR-like"/>
</dbReference>
<dbReference type="GO" id="GO:0003700">
    <property type="term" value="F:DNA-binding transcription factor activity"/>
    <property type="evidence" value="ECO:0007669"/>
    <property type="project" value="InterPro"/>
</dbReference>